<protein>
    <submittedName>
        <fullName evidence="2">Transporter substrate-binding domain-containing protein</fullName>
    </submittedName>
</protein>
<proteinExistence type="predicted"/>
<organism evidence="2 3">
    <name type="scientific">Shewanella jiangmenensis</name>
    <dbReference type="NCBI Taxonomy" id="2837387"/>
    <lineage>
        <taxon>Bacteria</taxon>
        <taxon>Pseudomonadati</taxon>
        <taxon>Pseudomonadota</taxon>
        <taxon>Gammaproteobacteria</taxon>
        <taxon>Alteromonadales</taxon>
        <taxon>Shewanellaceae</taxon>
        <taxon>Shewanella</taxon>
    </lineage>
</organism>
<feature type="chain" id="PRO_5047212579" evidence="1">
    <location>
        <begin position="21"/>
        <end position="254"/>
    </location>
</feature>
<evidence type="ECO:0000256" key="1">
    <source>
        <dbReference type="SAM" id="SignalP"/>
    </source>
</evidence>
<reference evidence="2 3" key="1">
    <citation type="submission" date="2021-05" db="EMBL/GenBank/DDBJ databases">
        <title>Shewanella sp. JM162201.</title>
        <authorList>
            <person name="Xu S."/>
            <person name="Li A."/>
        </authorList>
    </citation>
    <scope>NUCLEOTIDE SEQUENCE [LARGE SCALE GENOMIC DNA]</scope>
    <source>
        <strain evidence="2 3">JM162201</strain>
    </source>
</reference>
<keyword evidence="1" id="KW-0732">Signal</keyword>
<accession>A0ABS5UZY5</accession>
<evidence type="ECO:0000313" key="3">
    <source>
        <dbReference type="Proteomes" id="UP001195903"/>
    </source>
</evidence>
<feature type="signal peptide" evidence="1">
    <location>
        <begin position="1"/>
        <end position="20"/>
    </location>
</feature>
<dbReference type="RefSeq" id="WP_214505143.1">
    <property type="nucleotide sequence ID" value="NZ_JAHEPS010000001.1"/>
</dbReference>
<sequence>MRNTAPMLFALLAVCQSVLAKPVEVIIGGYQFPPYVIETAEGINGVVPEITAALNKISDRYQFSFAPTSIENRYQAFARHRFDIILFENPSWGWEQFDKAIVKLKVADGEVFVGHMPEAAKPGYFDDLSEKSLLLVRGYHYEFNGFETREAELRQRYRLELVPDNRAALEGLLLNRADIAPISISFLGWYLHQHPQKAATLKISNRWDQHYRHVALLHPQSPISASDLEALMHTLETNGMLETILKRYQLNLAR</sequence>
<evidence type="ECO:0000313" key="2">
    <source>
        <dbReference type="EMBL" id="MBT1442921.1"/>
    </source>
</evidence>
<dbReference type="Proteomes" id="UP001195903">
    <property type="component" value="Unassembled WGS sequence"/>
</dbReference>
<dbReference type="Gene3D" id="3.40.190.10">
    <property type="entry name" value="Periplasmic binding protein-like II"/>
    <property type="match status" value="2"/>
</dbReference>
<keyword evidence="3" id="KW-1185">Reference proteome</keyword>
<gene>
    <name evidence="2" type="ORF">KJI95_00060</name>
</gene>
<dbReference type="EMBL" id="JAHEPS010000001">
    <property type="protein sequence ID" value="MBT1442921.1"/>
    <property type="molecule type" value="Genomic_DNA"/>
</dbReference>
<comment type="caution">
    <text evidence="2">The sequence shown here is derived from an EMBL/GenBank/DDBJ whole genome shotgun (WGS) entry which is preliminary data.</text>
</comment>
<name>A0ABS5UZY5_9GAMM</name>
<dbReference type="SUPFAM" id="SSF53850">
    <property type="entry name" value="Periplasmic binding protein-like II"/>
    <property type="match status" value="1"/>
</dbReference>